<feature type="transmembrane region" description="Helical" evidence="1">
    <location>
        <begin position="12"/>
        <end position="31"/>
    </location>
</feature>
<sequence>MPESLKMDTTALVCAIIGILIFSINVLILILRLKTRKELRPQGSPYFRGWDNWFAIIATLFTFAVVVLAVQGFAGGIGYDLNPESEIYTVREYSSHYESRHVNTLTVTVIDHLPALLQWINYCSILAISCVAAWLVASVTVLVLVFINPMRIPWIEQRPGLEVLIFTHMITEVLIAILPLYPVWKLNMKSSDRMKTIAWFSIGLVERKPVGHEGHQEQHEMQVLSSSTRRSSNCHSGALARVDNDGPYVVALQGNRSRNTLGCACSVYPNFLVSLEGAGFDQELRPKNPTTLNLCLEHSRFISSFSSLQKLISWSRSITTSATGTLQGENTLEALLGITHNPVRVQTVFMPLVNRRSEKANF</sequence>
<accession>A0A9P9BHS1</accession>
<protein>
    <submittedName>
        <fullName evidence="2">Uncharacterized protein</fullName>
    </submittedName>
</protein>
<keyword evidence="3" id="KW-1185">Reference proteome</keyword>
<dbReference type="EMBL" id="JAGTJQ010000020">
    <property type="protein sequence ID" value="KAH7009140.1"/>
    <property type="molecule type" value="Genomic_DNA"/>
</dbReference>
<keyword evidence="1" id="KW-0472">Membrane</keyword>
<comment type="caution">
    <text evidence="2">The sequence shown here is derived from an EMBL/GenBank/DDBJ whole genome shotgun (WGS) entry which is preliminary data.</text>
</comment>
<reference evidence="2" key="1">
    <citation type="journal article" date="2021" name="Nat. Commun.">
        <title>Genetic determinants of endophytism in the Arabidopsis root mycobiome.</title>
        <authorList>
            <person name="Mesny F."/>
            <person name="Miyauchi S."/>
            <person name="Thiergart T."/>
            <person name="Pickel B."/>
            <person name="Atanasova L."/>
            <person name="Karlsson M."/>
            <person name="Huettel B."/>
            <person name="Barry K.W."/>
            <person name="Haridas S."/>
            <person name="Chen C."/>
            <person name="Bauer D."/>
            <person name="Andreopoulos W."/>
            <person name="Pangilinan J."/>
            <person name="LaButti K."/>
            <person name="Riley R."/>
            <person name="Lipzen A."/>
            <person name="Clum A."/>
            <person name="Drula E."/>
            <person name="Henrissat B."/>
            <person name="Kohler A."/>
            <person name="Grigoriev I.V."/>
            <person name="Martin F.M."/>
            <person name="Hacquard S."/>
        </authorList>
    </citation>
    <scope>NUCLEOTIDE SEQUENCE</scope>
    <source>
        <strain evidence="2">MPI-CAGE-CH-0230</strain>
    </source>
</reference>
<organism evidence="2 3">
    <name type="scientific">Microdochium trichocladiopsis</name>
    <dbReference type="NCBI Taxonomy" id="1682393"/>
    <lineage>
        <taxon>Eukaryota</taxon>
        <taxon>Fungi</taxon>
        <taxon>Dikarya</taxon>
        <taxon>Ascomycota</taxon>
        <taxon>Pezizomycotina</taxon>
        <taxon>Sordariomycetes</taxon>
        <taxon>Xylariomycetidae</taxon>
        <taxon>Xylariales</taxon>
        <taxon>Microdochiaceae</taxon>
        <taxon>Microdochium</taxon>
    </lineage>
</organism>
<evidence type="ECO:0000313" key="2">
    <source>
        <dbReference type="EMBL" id="KAH7009140.1"/>
    </source>
</evidence>
<dbReference type="AlphaFoldDB" id="A0A9P9BHS1"/>
<keyword evidence="1" id="KW-1133">Transmembrane helix</keyword>
<feature type="transmembrane region" description="Helical" evidence="1">
    <location>
        <begin position="119"/>
        <end position="147"/>
    </location>
</feature>
<feature type="transmembrane region" description="Helical" evidence="1">
    <location>
        <begin position="52"/>
        <end position="74"/>
    </location>
</feature>
<keyword evidence="1" id="KW-0812">Transmembrane</keyword>
<proteinExistence type="predicted"/>
<evidence type="ECO:0000256" key="1">
    <source>
        <dbReference type="SAM" id="Phobius"/>
    </source>
</evidence>
<feature type="transmembrane region" description="Helical" evidence="1">
    <location>
        <begin position="159"/>
        <end position="184"/>
    </location>
</feature>
<gene>
    <name evidence="2" type="ORF">B0I36DRAFT_356862</name>
</gene>
<name>A0A9P9BHS1_9PEZI</name>
<dbReference type="GeneID" id="70187247"/>
<dbReference type="Proteomes" id="UP000756346">
    <property type="component" value="Unassembled WGS sequence"/>
</dbReference>
<evidence type="ECO:0000313" key="3">
    <source>
        <dbReference type="Proteomes" id="UP000756346"/>
    </source>
</evidence>
<dbReference type="RefSeq" id="XP_046003838.1">
    <property type="nucleotide sequence ID" value="XM_046157701.1"/>
</dbReference>